<organism evidence="2 3">
    <name type="scientific">Acetobacter oeni</name>
    <dbReference type="NCBI Taxonomy" id="304077"/>
    <lineage>
        <taxon>Bacteria</taxon>
        <taxon>Pseudomonadati</taxon>
        <taxon>Pseudomonadota</taxon>
        <taxon>Alphaproteobacteria</taxon>
        <taxon>Acetobacterales</taxon>
        <taxon>Acetobacteraceae</taxon>
        <taxon>Acetobacter</taxon>
    </lineage>
</organism>
<feature type="domain" description="BioF2-like acetyltransferase" evidence="1">
    <location>
        <begin position="194"/>
        <end position="285"/>
    </location>
</feature>
<protein>
    <recommendedName>
        <fullName evidence="1">BioF2-like acetyltransferase domain-containing protein</fullName>
    </recommendedName>
</protein>
<name>A0A511XQM7_9PROT</name>
<evidence type="ECO:0000313" key="2">
    <source>
        <dbReference type="EMBL" id="GEN65196.1"/>
    </source>
</evidence>
<gene>
    <name evidence="2" type="ORF">AOE01nite_34200</name>
</gene>
<dbReference type="EMBL" id="BJYG01000078">
    <property type="protein sequence ID" value="GEN65196.1"/>
    <property type="molecule type" value="Genomic_DNA"/>
</dbReference>
<dbReference type="Proteomes" id="UP000321746">
    <property type="component" value="Unassembled WGS sequence"/>
</dbReference>
<dbReference type="SUPFAM" id="SSF55729">
    <property type="entry name" value="Acyl-CoA N-acyltransferases (Nat)"/>
    <property type="match status" value="1"/>
</dbReference>
<dbReference type="InterPro" id="IPR016181">
    <property type="entry name" value="Acyl_CoA_acyltransferase"/>
</dbReference>
<dbReference type="InterPro" id="IPR038740">
    <property type="entry name" value="BioF2-like_GNAT_dom"/>
</dbReference>
<dbReference type="OrthoDB" id="116151at2"/>
<dbReference type="Gene3D" id="3.40.630.30">
    <property type="match status" value="1"/>
</dbReference>
<sequence length="340" mass="38604">MSVIRPEMECADNLSVDIVDKKRNDFNNNYKFPSPFHEPWWIDAATNGQYDIIKIQNDGKTLVSMPIFTAKRFMFTCIGMPLYTRTLSPTFYLPPSKPFKRSQNIRNLVAELVSKFPKYDSVRIRLPPDDESVFGFSLLDFICEELFTFRVPAASDIEEVWKNCDQKTRNVIRSAGKKCSVRNGDDFSEFKKVSLLNKSSHENTNDFRVMERIFRAARDRNQATILTARNEAGVSVASAIIVWGSEYAYFWQSARNPACGIGGVNALLLWKAVEMASGMGLSFDFDSYGSTKSAKFLASFGLPPIIRTEVSRQTVPYKLFKIANGMMLDRKKAIDRSSAF</sequence>
<accession>A0A511XQM7</accession>
<dbReference type="RefSeq" id="WP_146892762.1">
    <property type="nucleotide sequence ID" value="NZ_BJYG01000078.1"/>
</dbReference>
<proteinExistence type="predicted"/>
<dbReference type="Pfam" id="PF13480">
    <property type="entry name" value="Acetyltransf_6"/>
    <property type="match status" value="1"/>
</dbReference>
<reference evidence="2 3" key="1">
    <citation type="submission" date="2019-07" db="EMBL/GenBank/DDBJ databases">
        <title>Whole genome shotgun sequence of Acetobacter oeni NBRC 105207.</title>
        <authorList>
            <person name="Hosoyama A."/>
            <person name="Uohara A."/>
            <person name="Ohji S."/>
            <person name="Ichikawa N."/>
        </authorList>
    </citation>
    <scope>NUCLEOTIDE SEQUENCE [LARGE SCALE GENOMIC DNA]</scope>
    <source>
        <strain evidence="2 3">NBRC 105207</strain>
    </source>
</reference>
<comment type="caution">
    <text evidence="2">The sequence shown here is derived from an EMBL/GenBank/DDBJ whole genome shotgun (WGS) entry which is preliminary data.</text>
</comment>
<evidence type="ECO:0000259" key="1">
    <source>
        <dbReference type="Pfam" id="PF13480"/>
    </source>
</evidence>
<dbReference type="AlphaFoldDB" id="A0A511XQM7"/>
<keyword evidence="3" id="KW-1185">Reference proteome</keyword>
<evidence type="ECO:0000313" key="3">
    <source>
        <dbReference type="Proteomes" id="UP000321746"/>
    </source>
</evidence>